<dbReference type="InterPro" id="IPR016191">
    <property type="entry name" value="Ribonuclease/ribotoxin"/>
</dbReference>
<dbReference type="VEuPathDB" id="FungiDB:PC9H_011828"/>
<keyword evidence="5" id="KW-0456">Lyase</keyword>
<protein>
    <submittedName>
        <fullName evidence="7">Uncharacterized protein</fullName>
    </submittedName>
</protein>
<dbReference type="InterPro" id="IPR000026">
    <property type="entry name" value="N1-like"/>
</dbReference>
<dbReference type="GO" id="GO:0003723">
    <property type="term" value="F:RNA binding"/>
    <property type="evidence" value="ECO:0007669"/>
    <property type="project" value="InterPro"/>
</dbReference>
<evidence type="ECO:0000256" key="2">
    <source>
        <dbReference type="ARBA" id="ARBA00022759"/>
    </source>
</evidence>
<dbReference type="Gene3D" id="3.10.450.30">
    <property type="entry name" value="Microbial ribonucleases"/>
    <property type="match status" value="1"/>
</dbReference>
<evidence type="ECO:0000256" key="1">
    <source>
        <dbReference type="ARBA" id="ARBA00022722"/>
    </source>
</evidence>
<sequence length="159" mass="17155">MQSFAAKLLSLVLVWTALVLVVSPAQAYPTLDERGQSYIQRSSTPWSTLDKRGKRATACNCKVTVGGKLQGSSYIAPVVQKALDRGIELGKKKQSAGANDYPHPYNNKGTGLMEFPLLNKGGASRAPEADRVVYDSKENFCGCMTHLGVQGNGFQLCKS</sequence>
<keyword evidence="8" id="KW-1185">Reference proteome</keyword>
<keyword evidence="4" id="KW-1015">Disulfide bond</keyword>
<evidence type="ECO:0000256" key="5">
    <source>
        <dbReference type="ARBA" id="ARBA00023239"/>
    </source>
</evidence>
<dbReference type="Proteomes" id="UP000623687">
    <property type="component" value="Unassembled WGS sequence"/>
</dbReference>
<dbReference type="PANTHER" id="PTHR42104">
    <property type="entry name" value="EXTRACELLULAR GUANYL-SPECIFIC RIBONUCLEASE RNTA (AFU_ORTHOLOGUE AFUA_4G03230)"/>
    <property type="match status" value="1"/>
</dbReference>
<proteinExistence type="predicted"/>
<dbReference type="Pfam" id="PF00545">
    <property type="entry name" value="Ribonuclease"/>
    <property type="match status" value="1"/>
</dbReference>
<evidence type="ECO:0000256" key="4">
    <source>
        <dbReference type="ARBA" id="ARBA00023157"/>
    </source>
</evidence>
<comment type="caution">
    <text evidence="7">The sequence shown here is derived from an EMBL/GenBank/DDBJ whole genome shotgun (WGS) entry which is preliminary data.</text>
</comment>
<gene>
    <name evidence="7" type="ORF">PC9H_011828</name>
</gene>
<feature type="signal peptide" evidence="6">
    <location>
        <begin position="1"/>
        <end position="27"/>
    </location>
</feature>
<dbReference type="GO" id="GO:0016829">
    <property type="term" value="F:lyase activity"/>
    <property type="evidence" value="ECO:0007669"/>
    <property type="project" value="UniProtKB-KW"/>
</dbReference>
<accession>A0A8H6ZJF3</accession>
<keyword evidence="2" id="KW-0255">Endonuclease</keyword>
<evidence type="ECO:0000256" key="3">
    <source>
        <dbReference type="ARBA" id="ARBA00022801"/>
    </source>
</evidence>
<evidence type="ECO:0000313" key="8">
    <source>
        <dbReference type="Proteomes" id="UP000623687"/>
    </source>
</evidence>
<dbReference type="GeneID" id="59381646"/>
<dbReference type="PANTHER" id="PTHR42104:SF1">
    <property type="entry name" value="EXTRACELLULAR GUANYL-SPECIFIC RIBONUCLEASE RNTA (AFU_ORTHOLOGUE AFUA_4G03230)"/>
    <property type="match status" value="1"/>
</dbReference>
<dbReference type="SUPFAM" id="SSF53933">
    <property type="entry name" value="Microbial ribonucleases"/>
    <property type="match status" value="1"/>
</dbReference>
<dbReference type="GO" id="GO:0004521">
    <property type="term" value="F:RNA endonuclease activity"/>
    <property type="evidence" value="ECO:0007669"/>
    <property type="project" value="InterPro"/>
</dbReference>
<feature type="chain" id="PRO_5034105259" evidence="6">
    <location>
        <begin position="28"/>
        <end position="159"/>
    </location>
</feature>
<dbReference type="EMBL" id="JACETU010000009">
    <property type="protein sequence ID" value="KAF7421306.1"/>
    <property type="molecule type" value="Genomic_DNA"/>
</dbReference>
<dbReference type="GO" id="GO:0016787">
    <property type="term" value="F:hydrolase activity"/>
    <property type="evidence" value="ECO:0007669"/>
    <property type="project" value="UniProtKB-KW"/>
</dbReference>
<reference evidence="7" key="1">
    <citation type="submission" date="2019-07" db="EMBL/GenBank/DDBJ databases">
        <authorList>
            <person name="Palmer J.M."/>
        </authorList>
    </citation>
    <scope>NUCLEOTIDE SEQUENCE</scope>
    <source>
        <strain evidence="7">PC9</strain>
    </source>
</reference>
<keyword evidence="1" id="KW-0540">Nuclease</keyword>
<name>A0A8H6ZJF3_PLEOS</name>
<dbReference type="AlphaFoldDB" id="A0A8H6ZJF3"/>
<dbReference type="RefSeq" id="XP_036627164.1">
    <property type="nucleotide sequence ID" value="XM_036781309.1"/>
</dbReference>
<dbReference type="OrthoDB" id="5425539at2759"/>
<organism evidence="7 8">
    <name type="scientific">Pleurotus ostreatus</name>
    <name type="common">Oyster mushroom</name>
    <name type="synonym">White-rot fungus</name>
    <dbReference type="NCBI Taxonomy" id="5322"/>
    <lineage>
        <taxon>Eukaryota</taxon>
        <taxon>Fungi</taxon>
        <taxon>Dikarya</taxon>
        <taxon>Basidiomycota</taxon>
        <taxon>Agaricomycotina</taxon>
        <taxon>Agaricomycetes</taxon>
        <taxon>Agaricomycetidae</taxon>
        <taxon>Agaricales</taxon>
        <taxon>Pleurotineae</taxon>
        <taxon>Pleurotaceae</taxon>
        <taxon>Pleurotus</taxon>
    </lineage>
</organism>
<evidence type="ECO:0000256" key="6">
    <source>
        <dbReference type="SAM" id="SignalP"/>
    </source>
</evidence>
<evidence type="ECO:0000313" key="7">
    <source>
        <dbReference type="EMBL" id="KAF7421306.1"/>
    </source>
</evidence>
<keyword evidence="3" id="KW-0378">Hydrolase</keyword>
<keyword evidence="6" id="KW-0732">Signal</keyword>